<dbReference type="AlphaFoldDB" id="A0AA37V5Q5"/>
<comment type="caution">
    <text evidence="2">The sequence shown here is derived from an EMBL/GenBank/DDBJ whole genome shotgun (WGS) entry which is preliminary data.</text>
</comment>
<reference evidence="2" key="1">
    <citation type="submission" date="2022-08" db="EMBL/GenBank/DDBJ databases">
        <title>Draft genome sequencing of Roseisolibacter agri AW1220.</title>
        <authorList>
            <person name="Tobiishi Y."/>
            <person name="Tonouchi A."/>
        </authorList>
    </citation>
    <scope>NUCLEOTIDE SEQUENCE</scope>
    <source>
        <strain evidence="2">AW1220</strain>
    </source>
</reference>
<proteinExistence type="predicted"/>
<dbReference type="Pfam" id="PF06439">
    <property type="entry name" value="3keto-disac_hyd"/>
    <property type="match status" value="1"/>
</dbReference>
<dbReference type="RefSeq" id="WP_284348865.1">
    <property type="nucleotide sequence ID" value="NZ_BRXS01000002.1"/>
</dbReference>
<protein>
    <submittedName>
        <fullName evidence="2">Glycosyl hydrolase</fullName>
    </submittedName>
</protein>
<dbReference type="PROSITE" id="PS51257">
    <property type="entry name" value="PROKAR_LIPOPROTEIN"/>
    <property type="match status" value="1"/>
</dbReference>
<keyword evidence="3" id="KW-1185">Reference proteome</keyword>
<keyword evidence="2" id="KW-0378">Hydrolase</keyword>
<name>A0AA37V5Q5_9BACT</name>
<accession>A0AA37V5Q5</accession>
<evidence type="ECO:0000313" key="2">
    <source>
        <dbReference type="EMBL" id="GLC24416.1"/>
    </source>
</evidence>
<evidence type="ECO:0000313" key="3">
    <source>
        <dbReference type="Proteomes" id="UP001161325"/>
    </source>
</evidence>
<evidence type="ECO:0000259" key="1">
    <source>
        <dbReference type="Pfam" id="PF06439"/>
    </source>
</evidence>
<dbReference type="Gene3D" id="2.60.120.560">
    <property type="entry name" value="Exo-inulinase, domain 1"/>
    <property type="match status" value="1"/>
</dbReference>
<dbReference type="InterPro" id="IPR010496">
    <property type="entry name" value="AL/BT2_dom"/>
</dbReference>
<dbReference type="EMBL" id="BRXS01000002">
    <property type="protein sequence ID" value="GLC24416.1"/>
    <property type="molecule type" value="Genomic_DNA"/>
</dbReference>
<feature type="domain" description="3-keto-alpha-glucoside-1,2-lyase/3-keto-2-hydroxy-glucal hydratase" evidence="1">
    <location>
        <begin position="67"/>
        <end position="261"/>
    </location>
</feature>
<dbReference type="Proteomes" id="UP001161325">
    <property type="component" value="Unassembled WGS sequence"/>
</dbReference>
<dbReference type="GO" id="GO:0016787">
    <property type="term" value="F:hydrolase activity"/>
    <property type="evidence" value="ECO:0007669"/>
    <property type="project" value="UniProtKB-KW"/>
</dbReference>
<organism evidence="2 3">
    <name type="scientific">Roseisolibacter agri</name>
    <dbReference type="NCBI Taxonomy" id="2014610"/>
    <lineage>
        <taxon>Bacteria</taxon>
        <taxon>Pseudomonadati</taxon>
        <taxon>Gemmatimonadota</taxon>
        <taxon>Gemmatimonadia</taxon>
        <taxon>Gemmatimonadales</taxon>
        <taxon>Gemmatimonadaceae</taxon>
        <taxon>Roseisolibacter</taxon>
    </lineage>
</organism>
<gene>
    <name evidence="2" type="ORF">rosag_09290</name>
</gene>
<sequence length="264" mass="27997">MRTSLLVQAALLVVGAAGCGQRNDTVADSPAATSTATDTAQAMGDVTNAAAQPGAPNTLTDAERADGWKLLFDGTSTAGWRGYGKTAMPDSGWSVVDGALTRTGRGGDIVTTDKYKDFELALEWKVPPGGNSGVFYHALESADPIYYSAPEMQILDDARHPDGKNPLTSAGAAYGLYAPPRGVVKPAGEWNSARLVVRGNAVEHWLNGQKVVSYEAWSDDWKAKVAASKFAAWKAYGTGKEGLIGLQDHGDRVQFRSIKVRVLP</sequence>